<keyword evidence="3" id="KW-1185">Reference proteome</keyword>
<dbReference type="EMBL" id="JAEQBW010000004">
    <property type="protein sequence ID" value="MBK6265639.1"/>
    <property type="molecule type" value="Genomic_DNA"/>
</dbReference>
<keyword evidence="1" id="KW-1133">Transmembrane helix</keyword>
<evidence type="ECO:0000256" key="1">
    <source>
        <dbReference type="SAM" id="Phobius"/>
    </source>
</evidence>
<sequence>MESESIIAIVIGASLVTCVVLIVFVLSKYNYLIKKELIQKGEAFQLPKNKFKYLELGCVILGLGVGLGFSSIFTTMNLTEDTMDLLVWATILVFGGVGLVGAHYIRRKQEGE</sequence>
<accession>A0A934WZ25</accession>
<dbReference type="RefSeq" id="WP_201431315.1">
    <property type="nucleotide sequence ID" value="NZ_JAEQBW010000004.1"/>
</dbReference>
<evidence type="ECO:0000313" key="2">
    <source>
        <dbReference type="EMBL" id="MBK6265639.1"/>
    </source>
</evidence>
<keyword evidence="1" id="KW-0472">Membrane</keyword>
<name>A0A934WZ25_9BACT</name>
<dbReference type="AlphaFoldDB" id="A0A934WZ25"/>
<feature type="transmembrane region" description="Helical" evidence="1">
    <location>
        <begin position="85"/>
        <end position="105"/>
    </location>
</feature>
<protein>
    <submittedName>
        <fullName evidence="2">Uncharacterized protein</fullName>
    </submittedName>
</protein>
<reference evidence="2" key="1">
    <citation type="submission" date="2021-01" db="EMBL/GenBank/DDBJ databases">
        <title>Marivirga aurantiaca sp. nov., isolated from intertidal surface sediments.</title>
        <authorList>
            <person name="Zhang M."/>
        </authorList>
    </citation>
    <scope>NUCLEOTIDE SEQUENCE</scope>
    <source>
        <strain evidence="2">S37H4</strain>
    </source>
</reference>
<feature type="transmembrane region" description="Helical" evidence="1">
    <location>
        <begin position="6"/>
        <end position="32"/>
    </location>
</feature>
<feature type="transmembrane region" description="Helical" evidence="1">
    <location>
        <begin position="53"/>
        <end position="73"/>
    </location>
</feature>
<dbReference type="Proteomes" id="UP000611723">
    <property type="component" value="Unassembled WGS sequence"/>
</dbReference>
<keyword evidence="1" id="KW-0812">Transmembrane</keyword>
<gene>
    <name evidence="2" type="ORF">JKA74_11370</name>
</gene>
<comment type="caution">
    <text evidence="2">The sequence shown here is derived from an EMBL/GenBank/DDBJ whole genome shotgun (WGS) entry which is preliminary data.</text>
</comment>
<organism evidence="2 3">
    <name type="scientific">Marivirga aurantiaca</name>
    <dbReference type="NCBI Taxonomy" id="2802615"/>
    <lineage>
        <taxon>Bacteria</taxon>
        <taxon>Pseudomonadati</taxon>
        <taxon>Bacteroidota</taxon>
        <taxon>Cytophagia</taxon>
        <taxon>Cytophagales</taxon>
        <taxon>Marivirgaceae</taxon>
        <taxon>Marivirga</taxon>
    </lineage>
</organism>
<proteinExistence type="predicted"/>
<evidence type="ECO:0000313" key="3">
    <source>
        <dbReference type="Proteomes" id="UP000611723"/>
    </source>
</evidence>